<dbReference type="AlphaFoldDB" id="A0A6J6QWL7"/>
<dbReference type="InterPro" id="IPR007709">
    <property type="entry name" value="N-FG_amidohydro"/>
</dbReference>
<gene>
    <name evidence="1" type="ORF">UFOPK2689_00173</name>
    <name evidence="2" type="ORF">UFOPK4095_00737</name>
</gene>
<name>A0A6J6QWL7_9ZZZZ</name>
<evidence type="ECO:0000313" key="2">
    <source>
        <dbReference type="EMBL" id="CAB5015948.1"/>
    </source>
</evidence>
<evidence type="ECO:0000313" key="1">
    <source>
        <dbReference type="EMBL" id="CAB4715182.1"/>
    </source>
</evidence>
<protein>
    <submittedName>
        <fullName evidence="1">Unannotated protein</fullName>
    </submittedName>
</protein>
<accession>A0A6J6QWL7</accession>
<dbReference type="EMBL" id="CAFBPI010000040">
    <property type="protein sequence ID" value="CAB5015948.1"/>
    <property type="molecule type" value="Genomic_DNA"/>
</dbReference>
<sequence length="264" mass="29467">MATNFEIIPGDPQSSVILHVPHSARFIPADVRSELLLNDDELLEELDSMTDSRTDEIALSAAEKSATKPWLFINRFSRLVIDPERFPDDREIMNKVGMGAVYRKTSTGRDLRSSNFAGEKALLDNYFHPYAQALEELVSSRIESTGVATIIDVHSYRPEQHENAVNHGQKRPAICIGTDKFHTPITLADAARASFSALGDVYENEPYAGTYVPLKFYGLDNRVKSIMMETRSNTFLDDAFDFHTGVDLVVEGLVKLVSQAEIQA</sequence>
<proteinExistence type="predicted"/>
<dbReference type="EMBL" id="CAEZYL010000004">
    <property type="protein sequence ID" value="CAB4715182.1"/>
    <property type="molecule type" value="Genomic_DNA"/>
</dbReference>
<dbReference type="SUPFAM" id="SSF53187">
    <property type="entry name" value="Zn-dependent exopeptidases"/>
    <property type="match status" value="1"/>
</dbReference>
<dbReference type="Gene3D" id="3.40.630.40">
    <property type="entry name" value="Zn-dependent exopeptidases"/>
    <property type="match status" value="1"/>
</dbReference>
<dbReference type="Pfam" id="PF05013">
    <property type="entry name" value="FGase"/>
    <property type="match status" value="1"/>
</dbReference>
<organism evidence="1">
    <name type="scientific">freshwater metagenome</name>
    <dbReference type="NCBI Taxonomy" id="449393"/>
    <lineage>
        <taxon>unclassified sequences</taxon>
        <taxon>metagenomes</taxon>
        <taxon>ecological metagenomes</taxon>
    </lineage>
</organism>
<reference evidence="1" key="1">
    <citation type="submission" date="2020-05" db="EMBL/GenBank/DDBJ databases">
        <authorList>
            <person name="Chiriac C."/>
            <person name="Salcher M."/>
            <person name="Ghai R."/>
            <person name="Kavagutti S V."/>
        </authorList>
    </citation>
    <scope>NUCLEOTIDE SEQUENCE</scope>
</reference>